<dbReference type="EMBL" id="JBDLOU010000036">
    <property type="protein sequence ID" value="MEX3740008.1"/>
    <property type="molecule type" value="Genomic_DNA"/>
</dbReference>
<reference evidence="3" key="2">
    <citation type="journal article" date="2022" name="BMC Genomics">
        <title>Comparative genome analysis of mycobacteria focusing on tRNA and non-coding RNA.</title>
        <authorList>
            <person name="Behra P.R.K."/>
            <person name="Pettersson B.M.F."/>
            <person name="Ramesh M."/>
            <person name="Das S."/>
            <person name="Dasgupta S."/>
            <person name="Kirsebom L.A."/>
        </authorList>
    </citation>
    <scope>NUCLEOTIDE SEQUENCE</scope>
    <source>
        <strain evidence="3">DSM 44242</strain>
    </source>
</reference>
<dbReference type="Proteomes" id="UP001141659">
    <property type="component" value="Unassembled WGS sequence"/>
</dbReference>
<name>A0AAW5T9E5_9MYCO</name>
<organism evidence="3 5">
    <name type="scientific">Mycolicibacterium porcinum</name>
    <dbReference type="NCBI Taxonomy" id="39693"/>
    <lineage>
        <taxon>Bacteria</taxon>
        <taxon>Bacillati</taxon>
        <taxon>Actinomycetota</taxon>
        <taxon>Actinomycetes</taxon>
        <taxon>Mycobacteriales</taxon>
        <taxon>Mycobacteriaceae</taxon>
        <taxon>Mycolicibacterium</taxon>
    </lineage>
</organism>
<keyword evidence="2" id="KW-0812">Transmembrane</keyword>
<evidence type="ECO:0000256" key="1">
    <source>
        <dbReference type="SAM" id="MobiDB-lite"/>
    </source>
</evidence>
<sequence>MPEVDQERWVGSEEGAPSTPWYESTTAIVVAGIGGVVAIGALVFAILTTSHHSVLPVQPDRLTPVTPTSPASPRPTTSTTVTMPRTPVSTSEDTGMPSAPPPPPEAPVETTAPPTTTMSNPYATTSVPNGAAF</sequence>
<evidence type="ECO:0000313" key="3">
    <source>
        <dbReference type="EMBL" id="MCV7391419.1"/>
    </source>
</evidence>
<feature type="compositionally biased region" description="Low complexity" evidence="1">
    <location>
        <begin position="107"/>
        <end position="117"/>
    </location>
</feature>
<keyword evidence="2" id="KW-1133">Transmembrane helix</keyword>
<feature type="compositionally biased region" description="Low complexity" evidence="1">
    <location>
        <begin position="63"/>
        <end position="91"/>
    </location>
</feature>
<reference evidence="4 6" key="3">
    <citation type="submission" date="2024-04" db="EMBL/GenBank/DDBJ databases">
        <title>Genomic Markers of Mycobacteria.</title>
        <authorList>
            <person name="Soliman M.S."/>
            <person name="Elkholy A."/>
            <person name="Soliman N.S."/>
            <person name="Abbas A."/>
            <person name="Khayrat S."/>
            <person name="Shawky S."/>
        </authorList>
    </citation>
    <scope>NUCLEOTIDE SEQUENCE [LARGE SCALE GENOMIC DNA]</scope>
    <source>
        <strain evidence="4 6">Egy-CU-AM5</strain>
    </source>
</reference>
<feature type="region of interest" description="Disordered" evidence="1">
    <location>
        <begin position="57"/>
        <end position="133"/>
    </location>
</feature>
<evidence type="ECO:0000313" key="5">
    <source>
        <dbReference type="Proteomes" id="UP001141659"/>
    </source>
</evidence>
<feature type="region of interest" description="Disordered" evidence="1">
    <location>
        <begin position="1"/>
        <end position="20"/>
    </location>
</feature>
<accession>A0AAW5T9E5</accession>
<evidence type="ECO:0000256" key="2">
    <source>
        <dbReference type="SAM" id="Phobius"/>
    </source>
</evidence>
<protein>
    <submittedName>
        <fullName evidence="3">Uncharacterized protein</fullName>
    </submittedName>
</protein>
<dbReference type="RefSeq" id="WP_051577208.1">
    <property type="nucleotide sequence ID" value="NZ_JACKVC010000021.1"/>
</dbReference>
<proteinExistence type="predicted"/>
<gene>
    <name evidence="4" type="ORF">ABFW12_17425</name>
    <name evidence="3" type="ORF">H5P34_25490</name>
</gene>
<keyword evidence="6" id="KW-1185">Reference proteome</keyword>
<evidence type="ECO:0000313" key="4">
    <source>
        <dbReference type="EMBL" id="MEX3740008.1"/>
    </source>
</evidence>
<reference evidence="3" key="1">
    <citation type="submission" date="2020-07" db="EMBL/GenBank/DDBJ databases">
        <authorList>
            <person name="Pettersson B.M.F."/>
            <person name="Behra P.R.K."/>
            <person name="Ramesh M."/>
            <person name="Das S."/>
            <person name="Dasgupta S."/>
            <person name="Kirsebom L.A."/>
        </authorList>
    </citation>
    <scope>NUCLEOTIDE SEQUENCE</scope>
    <source>
        <strain evidence="3">DSM 44242</strain>
    </source>
</reference>
<evidence type="ECO:0000313" key="6">
    <source>
        <dbReference type="Proteomes" id="UP001558474"/>
    </source>
</evidence>
<keyword evidence="2" id="KW-0472">Membrane</keyword>
<comment type="caution">
    <text evidence="3">The sequence shown here is derived from an EMBL/GenBank/DDBJ whole genome shotgun (WGS) entry which is preliminary data.</text>
</comment>
<feature type="compositionally biased region" description="Polar residues" evidence="1">
    <location>
        <begin position="118"/>
        <end position="133"/>
    </location>
</feature>
<dbReference type="AlphaFoldDB" id="A0AAW5T9E5"/>
<feature type="compositionally biased region" description="Basic and acidic residues" evidence="1">
    <location>
        <begin position="1"/>
        <end position="11"/>
    </location>
</feature>
<dbReference type="EMBL" id="JACKVC010000021">
    <property type="protein sequence ID" value="MCV7391419.1"/>
    <property type="molecule type" value="Genomic_DNA"/>
</dbReference>
<feature type="transmembrane region" description="Helical" evidence="2">
    <location>
        <begin position="27"/>
        <end position="47"/>
    </location>
</feature>
<dbReference type="Proteomes" id="UP001558474">
    <property type="component" value="Unassembled WGS sequence"/>
</dbReference>